<feature type="chain" id="PRO_5038342175" evidence="1">
    <location>
        <begin position="21"/>
        <end position="367"/>
    </location>
</feature>
<dbReference type="AlphaFoldDB" id="A0A9D1EB30"/>
<dbReference type="PANTHER" id="PTHR43649">
    <property type="entry name" value="ARABINOSE-BINDING PROTEIN-RELATED"/>
    <property type="match status" value="1"/>
</dbReference>
<dbReference type="Pfam" id="PF13416">
    <property type="entry name" value="SBP_bac_8"/>
    <property type="match status" value="1"/>
</dbReference>
<proteinExistence type="predicted"/>
<feature type="signal peptide" evidence="1">
    <location>
        <begin position="1"/>
        <end position="20"/>
    </location>
</feature>
<dbReference type="SUPFAM" id="SSF53850">
    <property type="entry name" value="Periplasmic binding protein-like II"/>
    <property type="match status" value="1"/>
</dbReference>
<sequence>MKRRILALMTAMTMALSLGACGLFGTEKEQGTSEDENTLTVWCWGQSSWQYAMEEAAAMYQEEHPEFRIAVTEHSWEDIQEQLQEAGSSGDVTALPDILLVRDQELVEDTDQMADLFADLSESGIDFSQFDEHKTQQTTVDDVLYGLPMDQGTMVLMMRTDLLEKAGLTIDDFTNITWEAFDEMGRTVLEKTGQPMLVVRASGRLRERIPDAVYQTMKEDGVLIEVESEDQYLSAVSGEDTVALIDNCEIFAELMNGNIGAGNWALTNLPAEAEQGNGGHYDTDGGCSWMVTANCEKRELAFDFLKNTFGSSTDLYETLLEDAGLLGSYLPLRQTRTFSGPQAFFDNQTIYVLLTDFNERALQVQQQ</sequence>
<accession>A0A9D1EB30</accession>
<gene>
    <name evidence="2" type="ORF">IAA55_08245</name>
</gene>
<dbReference type="InterPro" id="IPR050490">
    <property type="entry name" value="Bact_solute-bd_prot1"/>
</dbReference>
<keyword evidence="1" id="KW-0732">Signal</keyword>
<organism evidence="2 3">
    <name type="scientific">Candidatus Pullilachnospira gallistercoris</name>
    <dbReference type="NCBI Taxonomy" id="2840911"/>
    <lineage>
        <taxon>Bacteria</taxon>
        <taxon>Bacillati</taxon>
        <taxon>Bacillota</taxon>
        <taxon>Clostridia</taxon>
        <taxon>Lachnospirales</taxon>
        <taxon>Lachnospiraceae</taxon>
        <taxon>Lachnospiraceae incertae sedis</taxon>
        <taxon>Candidatus Pullilachnospira</taxon>
    </lineage>
</organism>
<evidence type="ECO:0000313" key="3">
    <source>
        <dbReference type="Proteomes" id="UP000823912"/>
    </source>
</evidence>
<evidence type="ECO:0000256" key="1">
    <source>
        <dbReference type="SAM" id="SignalP"/>
    </source>
</evidence>
<comment type="caution">
    <text evidence="2">The sequence shown here is derived from an EMBL/GenBank/DDBJ whole genome shotgun (WGS) entry which is preliminary data.</text>
</comment>
<dbReference type="EMBL" id="DVHM01000133">
    <property type="protein sequence ID" value="HIR71256.1"/>
    <property type="molecule type" value="Genomic_DNA"/>
</dbReference>
<reference evidence="2" key="1">
    <citation type="submission" date="2020-10" db="EMBL/GenBank/DDBJ databases">
        <authorList>
            <person name="Gilroy R."/>
        </authorList>
    </citation>
    <scope>NUCLEOTIDE SEQUENCE</scope>
    <source>
        <strain evidence="2">ChiSjej5B23-6657</strain>
    </source>
</reference>
<protein>
    <submittedName>
        <fullName evidence="2">Carbohydrate ABC transporter substrate-binding protein</fullName>
    </submittedName>
</protein>
<dbReference type="Proteomes" id="UP000823912">
    <property type="component" value="Unassembled WGS sequence"/>
</dbReference>
<dbReference type="Gene3D" id="3.40.190.10">
    <property type="entry name" value="Periplasmic binding protein-like II"/>
    <property type="match status" value="2"/>
</dbReference>
<name>A0A9D1EB30_9FIRM</name>
<dbReference type="PROSITE" id="PS51257">
    <property type="entry name" value="PROKAR_LIPOPROTEIN"/>
    <property type="match status" value="1"/>
</dbReference>
<dbReference type="PANTHER" id="PTHR43649:SF32">
    <property type="entry name" value="SUGAR BINDING SECRETED PROTEIN"/>
    <property type="match status" value="1"/>
</dbReference>
<evidence type="ECO:0000313" key="2">
    <source>
        <dbReference type="EMBL" id="HIR71256.1"/>
    </source>
</evidence>
<dbReference type="InterPro" id="IPR006059">
    <property type="entry name" value="SBP"/>
</dbReference>
<reference evidence="2" key="2">
    <citation type="journal article" date="2021" name="PeerJ">
        <title>Extensive microbial diversity within the chicken gut microbiome revealed by metagenomics and culture.</title>
        <authorList>
            <person name="Gilroy R."/>
            <person name="Ravi A."/>
            <person name="Getino M."/>
            <person name="Pursley I."/>
            <person name="Horton D.L."/>
            <person name="Alikhan N.F."/>
            <person name="Baker D."/>
            <person name="Gharbi K."/>
            <person name="Hall N."/>
            <person name="Watson M."/>
            <person name="Adriaenssens E.M."/>
            <person name="Foster-Nyarko E."/>
            <person name="Jarju S."/>
            <person name="Secka A."/>
            <person name="Antonio M."/>
            <person name="Oren A."/>
            <person name="Chaudhuri R.R."/>
            <person name="La Ragione R."/>
            <person name="Hildebrand F."/>
            <person name="Pallen M.J."/>
        </authorList>
    </citation>
    <scope>NUCLEOTIDE SEQUENCE</scope>
    <source>
        <strain evidence="2">ChiSjej5B23-6657</strain>
    </source>
</reference>